<comment type="caution">
    <text evidence="1">The sequence shown here is derived from an EMBL/GenBank/DDBJ whole genome shotgun (WGS) entry which is preliminary data.</text>
</comment>
<organism evidence="1 2">
    <name type="scientific">Haematococcus lacustris</name>
    <name type="common">Green alga</name>
    <name type="synonym">Haematococcus pluvialis</name>
    <dbReference type="NCBI Taxonomy" id="44745"/>
    <lineage>
        <taxon>Eukaryota</taxon>
        <taxon>Viridiplantae</taxon>
        <taxon>Chlorophyta</taxon>
        <taxon>core chlorophytes</taxon>
        <taxon>Chlorophyceae</taxon>
        <taxon>CS clade</taxon>
        <taxon>Chlamydomonadales</taxon>
        <taxon>Haematococcaceae</taxon>
        <taxon>Haematococcus</taxon>
    </lineage>
</organism>
<dbReference type="EMBL" id="BLLF01000194">
    <property type="protein sequence ID" value="GFH08915.1"/>
    <property type="molecule type" value="Genomic_DNA"/>
</dbReference>
<dbReference type="Proteomes" id="UP000485058">
    <property type="component" value="Unassembled WGS sequence"/>
</dbReference>
<gene>
    <name evidence="1" type="ORF">HaLaN_03959</name>
</gene>
<dbReference type="AlphaFoldDB" id="A0A699YI71"/>
<accession>A0A699YI71</accession>
<evidence type="ECO:0000313" key="2">
    <source>
        <dbReference type="Proteomes" id="UP000485058"/>
    </source>
</evidence>
<protein>
    <submittedName>
        <fullName evidence="1">Uncharacterized protein</fullName>
    </submittedName>
</protein>
<evidence type="ECO:0000313" key="1">
    <source>
        <dbReference type="EMBL" id="GFH08915.1"/>
    </source>
</evidence>
<sequence>MGLMLDGETQISANHLELLPTGLQELAFTDTAHSA</sequence>
<keyword evidence="2" id="KW-1185">Reference proteome</keyword>
<reference evidence="1 2" key="1">
    <citation type="submission" date="2020-02" db="EMBL/GenBank/DDBJ databases">
        <title>Draft genome sequence of Haematococcus lacustris strain NIES-144.</title>
        <authorList>
            <person name="Morimoto D."/>
            <person name="Nakagawa S."/>
            <person name="Yoshida T."/>
            <person name="Sawayama S."/>
        </authorList>
    </citation>
    <scope>NUCLEOTIDE SEQUENCE [LARGE SCALE GENOMIC DNA]</scope>
    <source>
        <strain evidence="1 2">NIES-144</strain>
    </source>
</reference>
<name>A0A699YI71_HAELA</name>
<proteinExistence type="predicted"/>